<keyword evidence="3" id="KW-0268">Exocytosis</keyword>
<comment type="pathway">
    <text evidence="2">Protein modification; protein ubiquitination.</text>
</comment>
<feature type="repeat" description="ANK" evidence="11">
    <location>
        <begin position="115"/>
        <end position="147"/>
    </location>
</feature>
<feature type="repeat" description="ANK" evidence="11">
    <location>
        <begin position="40"/>
        <end position="73"/>
    </location>
</feature>
<name>A0ABM1BLM4_LIMPO</name>
<keyword evidence="9" id="KW-1053">Target membrane</keyword>
<evidence type="ECO:0000256" key="5">
    <source>
        <dbReference type="ARBA" id="ARBA00022737"/>
    </source>
</evidence>
<dbReference type="PANTHER" id="PTHR24173:SF85">
    <property type="entry name" value="PROTEIN FEM-1 HOMOLOG CG6966"/>
    <property type="match status" value="1"/>
</dbReference>
<keyword evidence="8 11" id="KW-0040">ANK repeat</keyword>
<keyword evidence="7" id="KW-0638">Presynaptic neurotoxin</keyword>
<keyword evidence="7" id="KW-0800">Toxin</keyword>
<dbReference type="Pfam" id="PF00023">
    <property type="entry name" value="Ank"/>
    <property type="match status" value="1"/>
</dbReference>
<keyword evidence="6" id="KW-0833">Ubl conjugation pathway</keyword>
<protein>
    <submittedName>
        <fullName evidence="13">Protein fem-1 homolog C-like</fullName>
    </submittedName>
</protein>
<dbReference type="Proteomes" id="UP000694941">
    <property type="component" value="Unplaced"/>
</dbReference>
<organism evidence="12 13">
    <name type="scientific">Limulus polyphemus</name>
    <name type="common">Atlantic horseshoe crab</name>
    <dbReference type="NCBI Taxonomy" id="6850"/>
    <lineage>
        <taxon>Eukaryota</taxon>
        <taxon>Metazoa</taxon>
        <taxon>Ecdysozoa</taxon>
        <taxon>Arthropoda</taxon>
        <taxon>Chelicerata</taxon>
        <taxon>Merostomata</taxon>
        <taxon>Xiphosura</taxon>
        <taxon>Limulidae</taxon>
        <taxon>Limulus</taxon>
    </lineage>
</organism>
<reference evidence="13" key="1">
    <citation type="submission" date="2025-08" db="UniProtKB">
        <authorList>
            <consortium name="RefSeq"/>
        </authorList>
    </citation>
    <scope>IDENTIFICATION</scope>
    <source>
        <tissue evidence="13">Muscle</tissue>
    </source>
</reference>
<evidence type="ECO:0000256" key="3">
    <source>
        <dbReference type="ARBA" id="ARBA00022483"/>
    </source>
</evidence>
<dbReference type="RefSeq" id="XP_013784491.1">
    <property type="nucleotide sequence ID" value="XM_013929037.2"/>
</dbReference>
<feature type="repeat" description="ANK" evidence="11">
    <location>
        <begin position="533"/>
        <end position="567"/>
    </location>
</feature>
<dbReference type="PROSITE" id="PS50088">
    <property type="entry name" value="ANK_REPEAT"/>
    <property type="match status" value="7"/>
</dbReference>
<dbReference type="InterPro" id="IPR002110">
    <property type="entry name" value="Ankyrin_rpt"/>
</dbReference>
<evidence type="ECO:0000256" key="8">
    <source>
        <dbReference type="ARBA" id="ARBA00023043"/>
    </source>
</evidence>
<evidence type="ECO:0000256" key="11">
    <source>
        <dbReference type="PROSITE-ProRule" id="PRU00023"/>
    </source>
</evidence>
<dbReference type="PANTHER" id="PTHR24173">
    <property type="entry name" value="ANKYRIN REPEAT CONTAINING"/>
    <property type="match status" value="1"/>
</dbReference>
<keyword evidence="7" id="KW-0528">Neurotoxin</keyword>
<evidence type="ECO:0000256" key="6">
    <source>
        <dbReference type="ARBA" id="ARBA00022786"/>
    </source>
</evidence>
<evidence type="ECO:0000256" key="2">
    <source>
        <dbReference type="ARBA" id="ARBA00004906"/>
    </source>
</evidence>
<dbReference type="SUPFAM" id="SSF48403">
    <property type="entry name" value="Ankyrin repeat"/>
    <property type="match status" value="2"/>
</dbReference>
<proteinExistence type="inferred from homology"/>
<evidence type="ECO:0000256" key="4">
    <source>
        <dbReference type="ARBA" id="ARBA00022537"/>
    </source>
</evidence>
<dbReference type="Pfam" id="PF12796">
    <property type="entry name" value="Ank_2"/>
    <property type="match status" value="2"/>
</dbReference>
<dbReference type="Gene3D" id="1.25.40.20">
    <property type="entry name" value="Ankyrin repeat-containing domain"/>
    <property type="match status" value="3"/>
</dbReference>
<comment type="subcellular location">
    <subcellularLocation>
        <location evidence="1">Target cell membrane</location>
    </subcellularLocation>
</comment>
<feature type="repeat" description="ANK" evidence="11">
    <location>
        <begin position="82"/>
        <end position="114"/>
    </location>
</feature>
<dbReference type="InterPro" id="IPR011990">
    <property type="entry name" value="TPR-like_helical_dom_sf"/>
</dbReference>
<dbReference type="PRINTS" id="PR01415">
    <property type="entry name" value="ANKYRIN"/>
</dbReference>
<accession>A0ABM1BLM4</accession>
<evidence type="ECO:0000256" key="7">
    <source>
        <dbReference type="ARBA" id="ARBA00023028"/>
    </source>
</evidence>
<feature type="repeat" description="ANK" evidence="11">
    <location>
        <begin position="181"/>
        <end position="213"/>
    </location>
</feature>
<keyword evidence="12" id="KW-1185">Reference proteome</keyword>
<evidence type="ECO:0000313" key="13">
    <source>
        <dbReference type="RefSeq" id="XP_013784491.1"/>
    </source>
</evidence>
<dbReference type="GeneID" id="106468602"/>
<evidence type="ECO:0000256" key="1">
    <source>
        <dbReference type="ARBA" id="ARBA00004175"/>
    </source>
</evidence>
<evidence type="ECO:0000256" key="10">
    <source>
        <dbReference type="ARBA" id="ARBA00038500"/>
    </source>
</evidence>
<dbReference type="SMART" id="SM00248">
    <property type="entry name" value="ANK"/>
    <property type="match status" value="8"/>
</dbReference>
<dbReference type="PROSITE" id="PS50297">
    <property type="entry name" value="ANK_REP_REGION"/>
    <property type="match status" value="6"/>
</dbReference>
<feature type="repeat" description="ANK" evidence="11">
    <location>
        <begin position="487"/>
        <end position="532"/>
    </location>
</feature>
<dbReference type="InterPro" id="IPR036770">
    <property type="entry name" value="Ankyrin_rpt-contain_sf"/>
</dbReference>
<keyword evidence="9" id="KW-0472">Membrane</keyword>
<evidence type="ECO:0000313" key="12">
    <source>
        <dbReference type="Proteomes" id="UP000694941"/>
    </source>
</evidence>
<keyword evidence="5" id="KW-0677">Repeat</keyword>
<gene>
    <name evidence="13" type="primary">LOC106468602</name>
</gene>
<evidence type="ECO:0000256" key="9">
    <source>
        <dbReference type="ARBA" id="ARBA00023298"/>
    </source>
</evidence>
<keyword evidence="4" id="KW-1052">Target cell membrane</keyword>
<dbReference type="Pfam" id="PF13637">
    <property type="entry name" value="Ank_4"/>
    <property type="match status" value="1"/>
</dbReference>
<sequence length="622" mass="69307">MEFKNVVFNAARDGKYHRLKVFLDNRPKEEIQMLVSAPTNGATPLVVASRNGHVEVVEYLIAKCGADIEQVGSVTFDNETIEGAPALWCAAAAGHLAIVKSLISHGACVNSTTKTNSTPLRAACFDGHYQIVEYLVEKGADIEIANRHGHTCLMIACYKGHLKIAKFLVEHEAQTNRKSVKGNTALHDCAESGSLEILKLLLQHGAKMDVDSYGMTPLLAAAVTGHTAVAEYLISLSSCNRKEKIDALELLGATYVDKKRDMKGALDLWKRAMEERYRLPFMNKLVRPHSVPAYNNAVEVDSAEKLDKLICDPDEMRMQALLVRERILGPAHPDTSYYIRYRGAVYADTDNFERCIGLWMYALDMQQKILEPLNPMTHSSLVSFAELFSFMMSDTWANRRRCGPSVAFYDIQCVFHKALKEIEAALNHMKKMQPAERESNNFHRTLVIVMHLIGLLCRLQPHLSLEEENNLKRSVYKLVKLGPRGCNGLTPLHLACLRESSSLGRYPVCTFPSPEVVELLLEVGASPNIVDNDGNTPLHITALNKPSAHRIFKTLLNYGGHLDACNAKGKTALDLTHSIALLDVYPVRHLTLKCLAASVIKKYDLPFKDLIPLNLVDFVLTH</sequence>
<dbReference type="Gene3D" id="1.25.40.10">
    <property type="entry name" value="Tetratricopeptide repeat domain"/>
    <property type="match status" value="1"/>
</dbReference>
<feature type="repeat" description="ANK" evidence="11">
    <location>
        <begin position="148"/>
        <end position="180"/>
    </location>
</feature>
<comment type="similarity">
    <text evidence="10">Belongs to the fem-1 family.</text>
</comment>